<evidence type="ECO:0000256" key="8">
    <source>
        <dbReference type="SAM" id="Phobius"/>
    </source>
</evidence>
<reference evidence="11" key="1">
    <citation type="submission" date="2022-08" db="EMBL/GenBank/DDBJ databases">
        <title>The genomic sequence of strain Paenibacillus sp. SCIV0701.</title>
        <authorList>
            <person name="Zhao H."/>
        </authorList>
    </citation>
    <scope>NUCLEOTIDE SEQUENCE</scope>
    <source>
        <strain evidence="11">SCIV0701</strain>
    </source>
</reference>
<evidence type="ECO:0000256" key="5">
    <source>
        <dbReference type="ARBA" id="ARBA00029447"/>
    </source>
</evidence>
<keyword evidence="12" id="KW-1185">Reference proteome</keyword>
<dbReference type="Gene3D" id="1.10.8.500">
    <property type="entry name" value="HAMP domain in histidine kinase"/>
    <property type="match status" value="1"/>
</dbReference>
<comment type="similarity">
    <text evidence="5">Belongs to the methyl-accepting chemotaxis (MCP) protein family.</text>
</comment>
<gene>
    <name evidence="11" type="ORF">NQZ67_13125</name>
</gene>
<organism evidence="11 12">
    <name type="scientific">Paenibacillus soyae</name>
    <dbReference type="NCBI Taxonomy" id="2969249"/>
    <lineage>
        <taxon>Bacteria</taxon>
        <taxon>Bacillati</taxon>
        <taxon>Bacillota</taxon>
        <taxon>Bacilli</taxon>
        <taxon>Bacillales</taxon>
        <taxon>Paenibacillaceae</taxon>
        <taxon>Paenibacillus</taxon>
    </lineage>
</organism>
<keyword evidence="3 8" id="KW-0472">Membrane</keyword>
<dbReference type="CDD" id="cd18774">
    <property type="entry name" value="PDC2_HK_sensor"/>
    <property type="match status" value="1"/>
</dbReference>
<keyword evidence="4 6" id="KW-0807">Transducer</keyword>
<evidence type="ECO:0000259" key="9">
    <source>
        <dbReference type="PROSITE" id="PS50111"/>
    </source>
</evidence>
<dbReference type="Gene3D" id="3.30.450.20">
    <property type="entry name" value="PAS domain"/>
    <property type="match status" value="1"/>
</dbReference>
<keyword evidence="2" id="KW-1003">Cell membrane</keyword>
<comment type="subcellular location">
    <subcellularLocation>
        <location evidence="1">Cell membrane</location>
    </subcellularLocation>
</comment>
<dbReference type="Pfam" id="PF00015">
    <property type="entry name" value="MCPsignal"/>
    <property type="match status" value="1"/>
</dbReference>
<evidence type="ECO:0000256" key="3">
    <source>
        <dbReference type="ARBA" id="ARBA00023136"/>
    </source>
</evidence>
<evidence type="ECO:0000313" key="11">
    <source>
        <dbReference type="EMBL" id="MCR2804823.1"/>
    </source>
</evidence>
<dbReference type="AlphaFoldDB" id="A0A9X2MMV0"/>
<evidence type="ECO:0000256" key="4">
    <source>
        <dbReference type="ARBA" id="ARBA00023224"/>
    </source>
</evidence>
<dbReference type="InterPro" id="IPR003660">
    <property type="entry name" value="HAMP_dom"/>
</dbReference>
<evidence type="ECO:0000256" key="2">
    <source>
        <dbReference type="ARBA" id="ARBA00022475"/>
    </source>
</evidence>
<dbReference type="GO" id="GO:0007165">
    <property type="term" value="P:signal transduction"/>
    <property type="evidence" value="ECO:0007669"/>
    <property type="project" value="UniProtKB-KW"/>
</dbReference>
<evidence type="ECO:0000256" key="7">
    <source>
        <dbReference type="SAM" id="MobiDB-lite"/>
    </source>
</evidence>
<protein>
    <submittedName>
        <fullName evidence="11">Methyl-accepting chemotaxis protein</fullName>
    </submittedName>
</protein>
<dbReference type="SMART" id="SM00283">
    <property type="entry name" value="MA"/>
    <property type="match status" value="1"/>
</dbReference>
<evidence type="ECO:0000256" key="1">
    <source>
        <dbReference type="ARBA" id="ARBA00004236"/>
    </source>
</evidence>
<feature type="transmembrane region" description="Helical" evidence="8">
    <location>
        <begin position="65"/>
        <end position="89"/>
    </location>
</feature>
<dbReference type="Pfam" id="PF00672">
    <property type="entry name" value="HAMP"/>
    <property type="match status" value="1"/>
</dbReference>
<dbReference type="CDD" id="cd06225">
    <property type="entry name" value="HAMP"/>
    <property type="match status" value="1"/>
</dbReference>
<dbReference type="PANTHER" id="PTHR32089:SF112">
    <property type="entry name" value="LYSOZYME-LIKE PROTEIN-RELATED"/>
    <property type="match status" value="1"/>
</dbReference>
<dbReference type="SUPFAM" id="SSF58104">
    <property type="entry name" value="Methyl-accepting chemotaxis protein (MCP) signaling domain"/>
    <property type="match status" value="1"/>
</dbReference>
<evidence type="ECO:0000313" key="12">
    <source>
        <dbReference type="Proteomes" id="UP001141950"/>
    </source>
</evidence>
<sequence length="740" mass="79952">MAEKEKKSWKTLFKKNAGGKQQNENVTKKKMGESWLKGGKAVASTAKAASSAFEGMNWTNPFKSVGIKLFIAIFASILACVLTVGLLAYSEAKSLVEKKVSEASLQTITQVADNLDIIFKTYEDLSLQILIDKDFHTLVSDMSSGEDDFARFEASRKLNDKMQAYTLGNSTIKGIMLLPVGENNSLPVLTTGGSQMSRAKALMESEWFKQSVELNGKVLWLAPQEGGLSLDSSTPTFGISRLLKDSVSSQASYLLLFEMEVNSLKERYAEVVLGDDSQISIIDQAGNYVVHGDPALIRQASGLPLPTEGSEAKHGSKKVDTSDRGEALAVYQGFESMDWRLVGTIPVNELVKDANSIRTLTWITVAAAAVLAIGIGGIIIVTIAKPLVQICSLMMEGARGNLTVRSTIRKRQDEIGTLSTSFNEMMEQITALALQTTRSAEQVLSTASDLTDASRKTSASAKEIAVATEEIANGATSLAVEAEKGNELTGHINEQMQQVIEANSEMVESASKVENASKQGTTYMSSLIQKTAATEQMTRSMVEKVDALKESTGSIVKILDVLNSLTKQTNILSLNATIEAARAGAAGKGFMVVADEIRKLADQSRQSIDVVAKITEKIRSEIDETVHVLSDAYPLFQEQIHSVKEANEIFVSVQEQMSQFAHRLDGVTSSVSRLDESQAVMAEAMTNVSAVAEEASATSEEVASLSSEQLSISENLVELSEKLDAVSRGLSESLSRFKIE</sequence>
<feature type="domain" description="HAMP" evidence="10">
    <location>
        <begin position="381"/>
        <end position="434"/>
    </location>
</feature>
<evidence type="ECO:0000259" key="10">
    <source>
        <dbReference type="PROSITE" id="PS50885"/>
    </source>
</evidence>
<dbReference type="Proteomes" id="UP001141950">
    <property type="component" value="Unassembled WGS sequence"/>
</dbReference>
<dbReference type="PROSITE" id="PS50111">
    <property type="entry name" value="CHEMOTAXIS_TRANSDUC_2"/>
    <property type="match status" value="1"/>
</dbReference>
<feature type="domain" description="Methyl-accepting transducer" evidence="9">
    <location>
        <begin position="453"/>
        <end position="703"/>
    </location>
</feature>
<evidence type="ECO:0000256" key="6">
    <source>
        <dbReference type="PROSITE-ProRule" id="PRU00284"/>
    </source>
</evidence>
<accession>A0A9X2MMV0</accession>
<dbReference type="PROSITE" id="PS50885">
    <property type="entry name" value="HAMP"/>
    <property type="match status" value="1"/>
</dbReference>
<feature type="region of interest" description="Disordered" evidence="7">
    <location>
        <begin position="1"/>
        <end position="26"/>
    </location>
</feature>
<keyword evidence="8" id="KW-0812">Transmembrane</keyword>
<dbReference type="SMART" id="SM00304">
    <property type="entry name" value="HAMP"/>
    <property type="match status" value="2"/>
</dbReference>
<proteinExistence type="inferred from homology"/>
<comment type="caution">
    <text evidence="11">The sequence shown here is derived from an EMBL/GenBank/DDBJ whole genome shotgun (WGS) entry which is preliminary data.</text>
</comment>
<dbReference type="PANTHER" id="PTHR32089">
    <property type="entry name" value="METHYL-ACCEPTING CHEMOTAXIS PROTEIN MCPB"/>
    <property type="match status" value="1"/>
</dbReference>
<feature type="transmembrane region" description="Helical" evidence="8">
    <location>
        <begin position="360"/>
        <end position="384"/>
    </location>
</feature>
<dbReference type="EMBL" id="JANIPJ010000008">
    <property type="protein sequence ID" value="MCR2804823.1"/>
    <property type="molecule type" value="Genomic_DNA"/>
</dbReference>
<dbReference type="GO" id="GO:0005886">
    <property type="term" value="C:plasma membrane"/>
    <property type="evidence" value="ECO:0007669"/>
    <property type="project" value="UniProtKB-SubCell"/>
</dbReference>
<dbReference type="Gene3D" id="1.10.287.950">
    <property type="entry name" value="Methyl-accepting chemotaxis protein"/>
    <property type="match status" value="1"/>
</dbReference>
<dbReference type="InterPro" id="IPR004089">
    <property type="entry name" value="MCPsignal_dom"/>
</dbReference>
<name>A0A9X2MMV0_9BACL</name>
<keyword evidence="8" id="KW-1133">Transmembrane helix</keyword>